<name>A0A1L7WZP6_9HELO</name>
<evidence type="ECO:0000256" key="1">
    <source>
        <dbReference type="SAM" id="MobiDB-lite"/>
    </source>
</evidence>
<feature type="compositionally biased region" description="Gly residues" evidence="1">
    <location>
        <begin position="1"/>
        <end position="12"/>
    </location>
</feature>
<proteinExistence type="predicted"/>
<feature type="compositionally biased region" description="Basic and acidic residues" evidence="1">
    <location>
        <begin position="14"/>
        <end position="33"/>
    </location>
</feature>
<feature type="region of interest" description="Disordered" evidence="1">
    <location>
        <begin position="1"/>
        <end position="156"/>
    </location>
</feature>
<keyword evidence="3" id="KW-1185">Reference proteome</keyword>
<dbReference type="EMBL" id="FJOG01000011">
    <property type="protein sequence ID" value="CZR58249.1"/>
    <property type="molecule type" value="Genomic_DNA"/>
</dbReference>
<accession>A0A1L7WZP6</accession>
<dbReference type="OrthoDB" id="3559377at2759"/>
<dbReference type="Proteomes" id="UP000184330">
    <property type="component" value="Unassembled WGS sequence"/>
</dbReference>
<protein>
    <submittedName>
        <fullName evidence="2">Uncharacterized protein</fullName>
    </submittedName>
</protein>
<sequence length="315" mass="34810">MICGGGKGGGGVEEPPRPVRLDNVDPVHADAPRPKTQSRATESRSRKVEPSGSSSQPGSKPPPSSSHREKGHSTSSPSPRKDARPHSSSHKDARPYSSSHKDARPYSSSHKDARPRHSSHRPSTSARERERTSHRPSGSQRPTPIEPIPENRPVQYTQGKTIIDRVAELYTLIDQHAENFYSRDEVPGKSLESELNDPATRHAIIRQRIARTIIDKIVISLRDSSDADMQNIATELSDQFTLCAIADRNSQREGHISELCNIGAELRRLMSSHPSTWDFGGWGGSELQSRGGVIIAFPALLQDEEQVAPRRIFRV</sequence>
<gene>
    <name evidence="2" type="ORF">PAC_08140</name>
</gene>
<reference evidence="2 3" key="1">
    <citation type="submission" date="2016-03" db="EMBL/GenBank/DDBJ databases">
        <authorList>
            <person name="Ploux O."/>
        </authorList>
    </citation>
    <scope>NUCLEOTIDE SEQUENCE [LARGE SCALE GENOMIC DNA]</scope>
    <source>
        <strain evidence="2 3">UAMH 11012</strain>
    </source>
</reference>
<evidence type="ECO:0000313" key="2">
    <source>
        <dbReference type="EMBL" id="CZR58249.1"/>
    </source>
</evidence>
<feature type="compositionally biased region" description="Basic and acidic residues" evidence="1">
    <location>
        <begin position="79"/>
        <end position="112"/>
    </location>
</feature>
<dbReference type="AlphaFoldDB" id="A0A1L7WZP6"/>
<evidence type="ECO:0000313" key="3">
    <source>
        <dbReference type="Proteomes" id="UP000184330"/>
    </source>
</evidence>
<organism evidence="2 3">
    <name type="scientific">Phialocephala subalpina</name>
    <dbReference type="NCBI Taxonomy" id="576137"/>
    <lineage>
        <taxon>Eukaryota</taxon>
        <taxon>Fungi</taxon>
        <taxon>Dikarya</taxon>
        <taxon>Ascomycota</taxon>
        <taxon>Pezizomycotina</taxon>
        <taxon>Leotiomycetes</taxon>
        <taxon>Helotiales</taxon>
        <taxon>Mollisiaceae</taxon>
        <taxon>Phialocephala</taxon>
        <taxon>Phialocephala fortinii species complex</taxon>
    </lineage>
</organism>